<evidence type="ECO:0000259" key="7">
    <source>
        <dbReference type="Pfam" id="PF03176"/>
    </source>
</evidence>
<accession>A0ABN1IA73</accession>
<name>A0ABN1IA73_9GAMM</name>
<feature type="transmembrane region" description="Helical" evidence="6">
    <location>
        <begin position="407"/>
        <end position="425"/>
    </location>
</feature>
<feature type="transmembrane region" description="Helical" evidence="6">
    <location>
        <begin position="616"/>
        <end position="632"/>
    </location>
</feature>
<organism evidence="8 9">
    <name type="scientific">Marinobacterium maritimum</name>
    <dbReference type="NCBI Taxonomy" id="500162"/>
    <lineage>
        <taxon>Bacteria</taxon>
        <taxon>Pseudomonadati</taxon>
        <taxon>Pseudomonadota</taxon>
        <taxon>Gammaproteobacteria</taxon>
        <taxon>Oceanospirillales</taxon>
        <taxon>Oceanospirillaceae</taxon>
        <taxon>Marinobacterium</taxon>
    </lineage>
</organism>
<dbReference type="InterPro" id="IPR050545">
    <property type="entry name" value="Mycobact_MmpL"/>
</dbReference>
<keyword evidence="4 6" id="KW-1133">Transmembrane helix</keyword>
<reference evidence="8 9" key="1">
    <citation type="journal article" date="2019" name="Int. J. Syst. Evol. Microbiol.">
        <title>The Global Catalogue of Microorganisms (GCM) 10K type strain sequencing project: providing services to taxonomists for standard genome sequencing and annotation.</title>
        <authorList>
            <consortium name="The Broad Institute Genomics Platform"/>
            <consortium name="The Broad Institute Genome Sequencing Center for Infectious Disease"/>
            <person name="Wu L."/>
            <person name="Ma J."/>
        </authorList>
    </citation>
    <scope>NUCLEOTIDE SEQUENCE [LARGE SCALE GENOMIC DNA]</scope>
    <source>
        <strain evidence="8 9">JCM 15134</strain>
    </source>
</reference>
<dbReference type="Gene3D" id="1.20.1640.10">
    <property type="entry name" value="Multidrug efflux transporter AcrB transmembrane domain"/>
    <property type="match status" value="2"/>
</dbReference>
<feature type="transmembrane region" description="Helical" evidence="6">
    <location>
        <begin position="12"/>
        <end position="31"/>
    </location>
</feature>
<dbReference type="SUPFAM" id="SSF82866">
    <property type="entry name" value="Multidrug efflux transporter AcrB transmembrane domain"/>
    <property type="match status" value="2"/>
</dbReference>
<comment type="subcellular location">
    <subcellularLocation>
        <location evidence="1">Cell membrane</location>
        <topology evidence="1">Multi-pass membrane protein</topology>
    </subcellularLocation>
</comment>
<gene>
    <name evidence="8" type="ORF">GCM10009104_33930</name>
</gene>
<evidence type="ECO:0000256" key="2">
    <source>
        <dbReference type="ARBA" id="ARBA00022475"/>
    </source>
</evidence>
<evidence type="ECO:0000256" key="6">
    <source>
        <dbReference type="SAM" id="Phobius"/>
    </source>
</evidence>
<feature type="domain" description="Membrane transport protein MMPL" evidence="7">
    <location>
        <begin position="46"/>
        <end position="357"/>
    </location>
</feature>
<feature type="transmembrane region" description="Helical" evidence="6">
    <location>
        <begin position="348"/>
        <end position="371"/>
    </location>
</feature>
<feature type="transmembrane region" description="Helical" evidence="6">
    <location>
        <begin position="667"/>
        <end position="686"/>
    </location>
</feature>
<dbReference type="EMBL" id="BAAAET010000007">
    <property type="protein sequence ID" value="GAA0701887.1"/>
    <property type="molecule type" value="Genomic_DNA"/>
</dbReference>
<feature type="transmembrane region" description="Helical" evidence="6">
    <location>
        <begin position="639"/>
        <end position="661"/>
    </location>
</feature>
<dbReference type="RefSeq" id="WP_343808834.1">
    <property type="nucleotide sequence ID" value="NZ_BAAAET010000007.1"/>
</dbReference>
<proteinExistence type="predicted"/>
<comment type="caution">
    <text evidence="8">The sequence shown here is derived from an EMBL/GenBank/DDBJ whole genome shotgun (WGS) entry which is preliminary data.</text>
</comment>
<feature type="transmembrane region" description="Helical" evidence="6">
    <location>
        <begin position="707"/>
        <end position="729"/>
    </location>
</feature>
<keyword evidence="2" id="KW-1003">Cell membrane</keyword>
<evidence type="ECO:0000256" key="4">
    <source>
        <dbReference type="ARBA" id="ARBA00022989"/>
    </source>
</evidence>
<evidence type="ECO:0000256" key="5">
    <source>
        <dbReference type="ARBA" id="ARBA00023136"/>
    </source>
</evidence>
<sequence length="794" mass="86980">MTENFANWLIRFRIWVVSLIALITLGFGYAAQDIEVKTVFQDLLPSDHEYVKTHNAFKDTFGGSNLVTIMVEAEDGNIFQPRVLQVVDHLTRELQKVSAVNPFQVVSIASKKLKEVKASTSGIETRPIMWPDLPQTEAELQELEEKVLRNSLIYGPYVSADLSSTLITVDFIDRLLDYETAFNEITTLVNSIDEPGVVVRLVGDPILYGWVNYYLPETINLVLMALLVVVALLFILNRTWRGTFLPLLSGLVSATWALGISNLIGIHFDPLVIVIAMLITARAISHSVQIITRYNEEVEQIEAGGESSGAAALTTLKELLRPGILGIATDACCVAVVALSPIPLLQKLALLAVVWVGTVAVSAIILTPVMLSWVKHPRGYAHPFNVGRLLHWVLNLCHLIVVSKTRYVVVVWTAIVLMVCGYFALSLKVGDANPGSPILWPDSQYNTDSAAINDKFQGADRMFVVIGGDQPDLVKKPEILNAMQEFQRFIEVQPEVGGTLSIADVLPAVNRTLREGNPRYEELGETQDINGELLYMFEAGAEPGDMDRYVDTERANGSVTLFFRDRQGETVRTAVSRIKEFIASHPLEEGEFKLAGGLIGVIAAVNEVILSGQLQSIALALLILVILCTVVYRSSVAGMFFMVPVVLSNTVTFSFMAYMGIGMNINTVPVAALGIGLGVDYALYICDRIKQELNAGAGDLEAIERALHSAGKGVIVTAFVLIVSVLLVYQSSLKFQAEMGLLVALWLTVSAFTALFVMPALAHIFKPSFIYGDRKIPSSTTEEKHEVVNEKAAA</sequence>
<protein>
    <submittedName>
        <fullName evidence="8">MMPL family transporter</fullName>
    </submittedName>
</protein>
<feature type="transmembrane region" description="Helical" evidence="6">
    <location>
        <begin position="218"/>
        <end position="236"/>
    </location>
</feature>
<evidence type="ECO:0000313" key="9">
    <source>
        <dbReference type="Proteomes" id="UP001499915"/>
    </source>
</evidence>
<feature type="domain" description="Membrane transport protein MMPL" evidence="7">
    <location>
        <begin position="574"/>
        <end position="765"/>
    </location>
</feature>
<dbReference type="Pfam" id="PF03176">
    <property type="entry name" value="MMPL"/>
    <property type="match status" value="2"/>
</dbReference>
<evidence type="ECO:0000313" key="8">
    <source>
        <dbReference type="EMBL" id="GAA0701887.1"/>
    </source>
</evidence>
<dbReference type="PANTHER" id="PTHR33406">
    <property type="entry name" value="MEMBRANE PROTEIN MJ1562-RELATED"/>
    <property type="match status" value="1"/>
</dbReference>
<feature type="transmembrane region" description="Helical" evidence="6">
    <location>
        <begin position="383"/>
        <end position="401"/>
    </location>
</feature>
<dbReference type="PANTHER" id="PTHR33406:SF10">
    <property type="entry name" value="SSD DOMAIN-CONTAINING PROTEIN"/>
    <property type="match status" value="1"/>
</dbReference>
<dbReference type="InterPro" id="IPR004869">
    <property type="entry name" value="MMPL_dom"/>
</dbReference>
<evidence type="ECO:0000256" key="3">
    <source>
        <dbReference type="ARBA" id="ARBA00022692"/>
    </source>
</evidence>
<dbReference type="Proteomes" id="UP001499915">
    <property type="component" value="Unassembled WGS sequence"/>
</dbReference>
<evidence type="ECO:0000256" key="1">
    <source>
        <dbReference type="ARBA" id="ARBA00004651"/>
    </source>
</evidence>
<keyword evidence="5 6" id="KW-0472">Membrane</keyword>
<feature type="transmembrane region" description="Helical" evidence="6">
    <location>
        <begin position="323"/>
        <end position="342"/>
    </location>
</feature>
<feature type="transmembrane region" description="Helical" evidence="6">
    <location>
        <begin position="741"/>
        <end position="765"/>
    </location>
</feature>
<keyword evidence="3 6" id="KW-0812">Transmembrane</keyword>
<keyword evidence="9" id="KW-1185">Reference proteome</keyword>